<feature type="compositionally biased region" description="Polar residues" evidence="2">
    <location>
        <begin position="413"/>
        <end position="437"/>
    </location>
</feature>
<evidence type="ECO:0000256" key="2">
    <source>
        <dbReference type="SAM" id="MobiDB-lite"/>
    </source>
</evidence>
<evidence type="ECO:0000313" key="3">
    <source>
        <dbReference type="EMBL" id="CCX05710.1"/>
    </source>
</evidence>
<feature type="coiled-coil region" evidence="1">
    <location>
        <begin position="157"/>
        <end position="206"/>
    </location>
</feature>
<evidence type="ECO:0000313" key="4">
    <source>
        <dbReference type="Proteomes" id="UP000018144"/>
    </source>
</evidence>
<gene>
    <name evidence="3" type="ORF">PCON_05297</name>
</gene>
<proteinExistence type="predicted"/>
<dbReference type="OrthoDB" id="8064436at2759"/>
<feature type="compositionally biased region" description="Low complexity" evidence="2">
    <location>
        <begin position="297"/>
        <end position="323"/>
    </location>
</feature>
<dbReference type="eggNOG" id="ENOG502QWJA">
    <property type="taxonomic scope" value="Eukaryota"/>
</dbReference>
<dbReference type="PANTHER" id="PTHR42067:SF1">
    <property type="entry name" value="MITOTIC APPARATUS PROTEIN P62"/>
    <property type="match status" value="1"/>
</dbReference>
<feature type="compositionally biased region" description="Acidic residues" evidence="2">
    <location>
        <begin position="452"/>
        <end position="462"/>
    </location>
</feature>
<dbReference type="STRING" id="1076935.U4L6Q7"/>
<accession>U4L6Q7</accession>
<dbReference type="PANTHER" id="PTHR42067">
    <property type="entry name" value="YALI0C15378P"/>
    <property type="match status" value="1"/>
</dbReference>
<sequence>MPSTALLRIPRADDKDSCILVHATNTSSTQLLELTLTATEGERAFETKLKESELGLYKRKQFSRSLDDLRSIIQYVFQKTPSTDPALVEGLDIKADVEDDIITIRIGKHYSGISQQFAVFGIPQKDSAEISIFDWAADSCKALDEVNETHLLLQSSLAAKDATIKSLTNQLSELTDLKKKHEDLLLVKFSELLNSKKAKIRELTRELERSSLGRSEEPSPIAPAESEPEEAPPAKGRRKAAPKPAAPSRKRKPALPEPSSDEDDFGGSDADAGAGAMDLDTEQPESSTRSNRRSKVKSSSSETPAMPSSNLRSLRNTTNTSSTVLKPLVKAARVKSSAPSVNSSTSKPIAQIPSTQASDSDATNSEDEEEKSDQDQREEDDDDLPPPRPRIDWETGKIVASGAGVGGIRSVPAPSTGTLDEVSQVSHVSDTLGTQSEGKVEGMEGILRNQDQDSDMTGDETD</sequence>
<evidence type="ECO:0000256" key="1">
    <source>
        <dbReference type="SAM" id="Coils"/>
    </source>
</evidence>
<dbReference type="Gene3D" id="1.20.5.370">
    <property type="match status" value="1"/>
</dbReference>
<keyword evidence="1" id="KW-0175">Coiled coil</keyword>
<feature type="compositionally biased region" description="Basic and acidic residues" evidence="2">
    <location>
        <begin position="207"/>
        <end position="217"/>
    </location>
</feature>
<feature type="compositionally biased region" description="Acidic residues" evidence="2">
    <location>
        <begin position="364"/>
        <end position="384"/>
    </location>
</feature>
<feature type="compositionally biased region" description="Polar residues" evidence="2">
    <location>
        <begin position="337"/>
        <end position="363"/>
    </location>
</feature>
<dbReference type="OMA" id="IQLFDWS"/>
<dbReference type="InterPro" id="IPR014751">
    <property type="entry name" value="XRCC4-like_C"/>
</dbReference>
<keyword evidence="4" id="KW-1185">Reference proteome</keyword>
<dbReference type="AlphaFoldDB" id="U4L6Q7"/>
<dbReference type="EMBL" id="HF935267">
    <property type="protein sequence ID" value="CCX05710.1"/>
    <property type="molecule type" value="Genomic_DNA"/>
</dbReference>
<protein>
    <submittedName>
        <fullName evidence="3">Uncharacterized protein</fullName>
    </submittedName>
</protein>
<reference evidence="3 4" key="1">
    <citation type="journal article" date="2013" name="PLoS Genet.">
        <title>The genome and development-dependent transcriptomes of Pyronema confluens: a window into fungal evolution.</title>
        <authorList>
            <person name="Traeger S."/>
            <person name="Altegoer F."/>
            <person name="Freitag M."/>
            <person name="Gabaldon T."/>
            <person name="Kempken F."/>
            <person name="Kumar A."/>
            <person name="Marcet-Houben M."/>
            <person name="Poggeler S."/>
            <person name="Stajich J.E."/>
            <person name="Nowrousian M."/>
        </authorList>
    </citation>
    <scope>NUCLEOTIDE SEQUENCE [LARGE SCALE GENOMIC DNA]</scope>
    <source>
        <strain evidence="4">CBS 100304</strain>
        <tissue evidence="3">Vegetative mycelium</tissue>
    </source>
</reference>
<organism evidence="3 4">
    <name type="scientific">Pyronema omphalodes (strain CBS 100304)</name>
    <name type="common">Pyronema confluens</name>
    <dbReference type="NCBI Taxonomy" id="1076935"/>
    <lineage>
        <taxon>Eukaryota</taxon>
        <taxon>Fungi</taxon>
        <taxon>Dikarya</taxon>
        <taxon>Ascomycota</taxon>
        <taxon>Pezizomycotina</taxon>
        <taxon>Pezizomycetes</taxon>
        <taxon>Pezizales</taxon>
        <taxon>Pyronemataceae</taxon>
        <taxon>Pyronema</taxon>
    </lineage>
</organism>
<feature type="region of interest" description="Disordered" evidence="2">
    <location>
        <begin position="207"/>
        <end position="462"/>
    </location>
</feature>
<dbReference type="SUPFAM" id="SSF58022">
    <property type="entry name" value="XRCC4, C-terminal oligomerization domain"/>
    <property type="match status" value="1"/>
</dbReference>
<feature type="compositionally biased region" description="Low complexity" evidence="2">
    <location>
        <begin position="267"/>
        <end position="278"/>
    </location>
</feature>
<dbReference type="Proteomes" id="UP000018144">
    <property type="component" value="Unassembled WGS sequence"/>
</dbReference>
<name>U4L6Q7_PYROM</name>